<evidence type="ECO:0000256" key="1">
    <source>
        <dbReference type="SAM" id="Phobius"/>
    </source>
</evidence>
<protein>
    <recommendedName>
        <fullName evidence="4">Peptidase</fullName>
    </recommendedName>
</protein>
<accession>A0A4Q1AHS6</accession>
<sequence>MKKSLSNMMRSLHRDLGYFFIGVTLLYSITGFILSARSLGWFKVEYNFTTFISKDIQKDHFKKQLIVEAKNGKFDKIYTKETFKAVEKNIKNLEYKGEENYILHFNRSGKFDIKYNQITGESQIKYKDYPPYLKLFTNTHMTNNENVWFYLALVYSVVLAFFAISAMFIVKGKYGFKRRGVYLTSLGFLTVFIFIYFSFYN</sequence>
<evidence type="ECO:0008006" key="4">
    <source>
        <dbReference type="Google" id="ProtNLM"/>
    </source>
</evidence>
<feature type="transmembrane region" description="Helical" evidence="1">
    <location>
        <begin position="181"/>
        <end position="199"/>
    </location>
</feature>
<keyword evidence="1" id="KW-1133">Transmembrane helix</keyword>
<dbReference type="InterPro" id="IPR032307">
    <property type="entry name" value="PepSY_TM-like_2"/>
</dbReference>
<comment type="caution">
    <text evidence="2">The sequence shown here is derived from an EMBL/GenBank/DDBJ whole genome shotgun (WGS) entry which is preliminary data.</text>
</comment>
<feature type="transmembrane region" description="Helical" evidence="1">
    <location>
        <begin position="147"/>
        <end position="169"/>
    </location>
</feature>
<keyword evidence="1" id="KW-0472">Membrane</keyword>
<feature type="transmembrane region" description="Helical" evidence="1">
    <location>
        <begin position="16"/>
        <end position="36"/>
    </location>
</feature>
<reference evidence="2 3" key="1">
    <citation type="submission" date="2017-10" db="EMBL/GenBank/DDBJ databases">
        <title>Genomics of the genus Arcobacter.</title>
        <authorList>
            <person name="Perez-Cataluna A."/>
            <person name="Figueras M.J."/>
        </authorList>
    </citation>
    <scope>NUCLEOTIDE SEQUENCE [LARGE SCALE GENOMIC DNA]</scope>
    <source>
        <strain evidence="2 3">CECT 8441</strain>
    </source>
</reference>
<gene>
    <name evidence="2" type="ORF">CRV07_12180</name>
</gene>
<dbReference type="OrthoDB" id="9787788at2"/>
<dbReference type="Proteomes" id="UP000289758">
    <property type="component" value="Unassembled WGS sequence"/>
</dbReference>
<dbReference type="Pfam" id="PF16357">
    <property type="entry name" value="PepSY_TM_like_2"/>
    <property type="match status" value="1"/>
</dbReference>
<dbReference type="RefSeq" id="WP_129087928.1">
    <property type="nucleotide sequence ID" value="NZ_CP053836.1"/>
</dbReference>
<dbReference type="EMBL" id="PDKK01000012">
    <property type="protein sequence ID" value="RXK03431.1"/>
    <property type="molecule type" value="Genomic_DNA"/>
</dbReference>
<name>A0A4Q1AHS6_9BACT</name>
<evidence type="ECO:0000313" key="2">
    <source>
        <dbReference type="EMBL" id="RXK03431.1"/>
    </source>
</evidence>
<dbReference type="AlphaFoldDB" id="A0A4Q1AHS6"/>
<organism evidence="2 3">
    <name type="scientific">Halarcobacter ebronensis</name>
    <dbReference type="NCBI Taxonomy" id="1462615"/>
    <lineage>
        <taxon>Bacteria</taxon>
        <taxon>Pseudomonadati</taxon>
        <taxon>Campylobacterota</taxon>
        <taxon>Epsilonproteobacteria</taxon>
        <taxon>Campylobacterales</taxon>
        <taxon>Arcobacteraceae</taxon>
        <taxon>Halarcobacter</taxon>
    </lineage>
</organism>
<proteinExistence type="predicted"/>
<keyword evidence="3" id="KW-1185">Reference proteome</keyword>
<keyword evidence="1" id="KW-0812">Transmembrane</keyword>
<evidence type="ECO:0000313" key="3">
    <source>
        <dbReference type="Proteomes" id="UP000289758"/>
    </source>
</evidence>